<comment type="subcellular location">
    <subcellularLocation>
        <location evidence="8">Cell membrane</location>
        <topology evidence="8">Multi-pass membrane protein</topology>
    </subcellularLocation>
    <subcellularLocation>
        <location evidence="1">Membrane</location>
        <topology evidence="1">Multi-pass membrane protein</topology>
    </subcellularLocation>
</comment>
<dbReference type="GO" id="GO:0009055">
    <property type="term" value="F:electron transfer activity"/>
    <property type="evidence" value="ECO:0007669"/>
    <property type="project" value="UniProtKB-UniRule"/>
</dbReference>
<feature type="transmembrane region" description="Helical" evidence="8">
    <location>
        <begin position="12"/>
        <end position="34"/>
    </location>
</feature>
<evidence type="ECO:0000313" key="10">
    <source>
        <dbReference type="EMBL" id="KGJ96229.1"/>
    </source>
</evidence>
<feature type="transmembrane region" description="Helical" evidence="8">
    <location>
        <begin position="46"/>
        <end position="64"/>
    </location>
</feature>
<evidence type="ECO:0000256" key="5">
    <source>
        <dbReference type="ARBA" id="ARBA00022989"/>
    </source>
</evidence>
<dbReference type="GO" id="GO:0046872">
    <property type="term" value="F:metal ion binding"/>
    <property type="evidence" value="ECO:0007669"/>
    <property type="project" value="UniProtKB-KW"/>
</dbReference>
<dbReference type="GO" id="GO:0030091">
    <property type="term" value="P:protein repair"/>
    <property type="evidence" value="ECO:0007669"/>
    <property type="project" value="UniProtKB-UniRule"/>
</dbReference>
<dbReference type="AlphaFoldDB" id="A0A099KZQ6"/>
<comment type="function">
    <text evidence="8">Part of the MsrPQ system that repairs oxidized periplasmic proteins containing methionine sulfoxide residues (Met-O), using respiratory chain electrons. Thus protects these proteins from oxidative-stress damage caused by reactive species of oxygen and chlorine generated by the host defense mechanisms. MsrPQ is essential for the maintenance of envelope integrity under bleach stress, rescuing a wide series of structurally unrelated periplasmic proteins from methionine oxidation. MsrQ provides electrons for reduction to the reductase catalytic subunit MsrP, using the quinone pool of the respiratory chain.</text>
</comment>
<name>A0A099KZQ6_COLPS</name>
<keyword evidence="2 8" id="KW-0813">Transport</keyword>
<dbReference type="RefSeq" id="WP_033081195.1">
    <property type="nucleotide sequence ID" value="NZ_JQEC01000011.1"/>
</dbReference>
<dbReference type="GO" id="GO:0005886">
    <property type="term" value="C:plasma membrane"/>
    <property type="evidence" value="ECO:0007669"/>
    <property type="project" value="UniProtKB-SubCell"/>
</dbReference>
<evidence type="ECO:0000256" key="2">
    <source>
        <dbReference type="ARBA" id="ARBA00022448"/>
    </source>
</evidence>
<dbReference type="OrthoDB" id="9788328at2"/>
<keyword evidence="8" id="KW-0288">FMN</keyword>
<evidence type="ECO:0000256" key="6">
    <source>
        <dbReference type="ARBA" id="ARBA00023004"/>
    </source>
</evidence>
<keyword evidence="8" id="KW-1003">Cell membrane</keyword>
<dbReference type="InterPro" id="IPR022837">
    <property type="entry name" value="MsrQ-like"/>
</dbReference>
<evidence type="ECO:0000259" key="9">
    <source>
        <dbReference type="Pfam" id="PF01794"/>
    </source>
</evidence>
<proteinExistence type="inferred from homology"/>
<comment type="subunit">
    <text evidence="8">Heterodimer of a catalytic subunit (MsrP) and a heme-binding subunit (MsrQ).</text>
</comment>
<evidence type="ECO:0000256" key="4">
    <source>
        <dbReference type="ARBA" id="ARBA00022692"/>
    </source>
</evidence>
<dbReference type="GO" id="GO:0016679">
    <property type="term" value="F:oxidoreductase activity, acting on diphenols and related substances as donors"/>
    <property type="evidence" value="ECO:0007669"/>
    <property type="project" value="TreeGrafter"/>
</dbReference>
<dbReference type="PANTHER" id="PTHR36964">
    <property type="entry name" value="PROTEIN-METHIONINE-SULFOXIDE REDUCTASE HEME-BINDING SUBUNIT MSRQ"/>
    <property type="match status" value="1"/>
</dbReference>
<dbReference type="PATRIC" id="fig|28229.3.peg.1111"/>
<comment type="cofactor">
    <cofactor evidence="8">
        <name>FMN</name>
        <dbReference type="ChEBI" id="CHEBI:58210"/>
    </cofactor>
    <text evidence="8">Binds 1 FMN per subunit.</text>
</comment>
<keyword evidence="6 8" id="KW-0408">Iron</keyword>
<keyword evidence="8" id="KW-0479">Metal-binding</keyword>
<feature type="transmembrane region" description="Helical" evidence="8">
    <location>
        <begin position="119"/>
        <end position="140"/>
    </location>
</feature>
<dbReference type="InterPro" id="IPR013130">
    <property type="entry name" value="Fe3_Rdtase_TM_dom"/>
</dbReference>
<keyword evidence="7 8" id="KW-0472">Membrane</keyword>
<evidence type="ECO:0000256" key="7">
    <source>
        <dbReference type="ARBA" id="ARBA00023136"/>
    </source>
</evidence>
<keyword evidence="8" id="KW-0285">Flavoprotein</keyword>
<dbReference type="NCBIfam" id="NF003831">
    <property type="entry name" value="PRK05419.1-2"/>
    <property type="match status" value="1"/>
</dbReference>
<dbReference type="Proteomes" id="UP000029868">
    <property type="component" value="Unassembled WGS sequence"/>
</dbReference>
<comment type="similarity">
    <text evidence="8">Belongs to the MsrQ family.</text>
</comment>
<evidence type="ECO:0000256" key="8">
    <source>
        <dbReference type="HAMAP-Rule" id="MF_01207"/>
    </source>
</evidence>
<evidence type="ECO:0000256" key="1">
    <source>
        <dbReference type="ARBA" id="ARBA00004141"/>
    </source>
</evidence>
<dbReference type="Pfam" id="PF01794">
    <property type="entry name" value="Ferric_reduct"/>
    <property type="match status" value="1"/>
</dbReference>
<keyword evidence="5 8" id="KW-1133">Transmembrane helix</keyword>
<feature type="transmembrane region" description="Helical" evidence="8">
    <location>
        <begin position="152"/>
        <end position="169"/>
    </location>
</feature>
<dbReference type="GO" id="GO:0010181">
    <property type="term" value="F:FMN binding"/>
    <property type="evidence" value="ECO:0007669"/>
    <property type="project" value="UniProtKB-UniRule"/>
</dbReference>
<keyword evidence="3 8" id="KW-0349">Heme</keyword>
<comment type="caution">
    <text evidence="10">The sequence shown here is derived from an EMBL/GenBank/DDBJ whole genome shotgun (WGS) entry which is preliminary data.</text>
</comment>
<dbReference type="GO" id="GO:0020037">
    <property type="term" value="F:heme binding"/>
    <property type="evidence" value="ECO:0007669"/>
    <property type="project" value="UniProtKB-UniRule"/>
</dbReference>
<keyword evidence="8" id="KW-0249">Electron transport</keyword>
<protein>
    <recommendedName>
        <fullName evidence="8">Protein-methionine-sulfoxide reductase heme-binding subunit MsrQ</fullName>
    </recommendedName>
    <alternativeName>
        <fullName evidence="8">Flavocytochrome MsrQ</fullName>
    </alternativeName>
</protein>
<sequence length="211" mass="24531">MNIRLTTSNKVLMLKTVIHLAALLPLINLYYLAFYDLLGADPVQRVIHFTGIGAFNLLLLTLTVTPLAKRFKQGFLLQVRRLLGLYAFSYAFMHVFNFLAFDLQFAWSLFFNEIVKRPYITFGMIAFVLLATLAITSLNSLRRKMGKSWQKLHNLSYLIIILVAVHFYWSVKSELLSPLFYFLLVGILLSFRYTKIKKLMRSTFNRKTSKI</sequence>
<feature type="transmembrane region" description="Helical" evidence="8">
    <location>
        <begin position="85"/>
        <end position="107"/>
    </location>
</feature>
<dbReference type="PANTHER" id="PTHR36964:SF1">
    <property type="entry name" value="PROTEIN-METHIONINE-SULFOXIDE REDUCTASE HEME-BINDING SUBUNIT MSRQ"/>
    <property type="match status" value="1"/>
</dbReference>
<keyword evidence="4 8" id="KW-0812">Transmembrane</keyword>
<feature type="transmembrane region" description="Helical" evidence="8">
    <location>
        <begin position="175"/>
        <end position="194"/>
    </location>
</feature>
<evidence type="ECO:0000256" key="3">
    <source>
        <dbReference type="ARBA" id="ARBA00022617"/>
    </source>
</evidence>
<feature type="domain" description="Ferric oxidoreductase" evidence="9">
    <location>
        <begin position="51"/>
        <end position="163"/>
    </location>
</feature>
<evidence type="ECO:0000313" key="11">
    <source>
        <dbReference type="Proteomes" id="UP000029868"/>
    </source>
</evidence>
<dbReference type="EMBL" id="JQEC01000011">
    <property type="protein sequence ID" value="KGJ96229.1"/>
    <property type="molecule type" value="Genomic_DNA"/>
</dbReference>
<dbReference type="HAMAP" id="MF_01207">
    <property type="entry name" value="MsrQ"/>
    <property type="match status" value="1"/>
</dbReference>
<accession>A0A099KZQ6</accession>
<gene>
    <name evidence="8" type="primary">msrQ</name>
    <name evidence="10" type="ORF">GAB14E_0176</name>
</gene>
<comment type="cofactor">
    <cofactor evidence="8">
        <name>heme b</name>
        <dbReference type="ChEBI" id="CHEBI:60344"/>
    </cofactor>
    <text evidence="8">Binds 1 heme b (iron(II)-protoporphyrin IX) group per subunit.</text>
</comment>
<reference evidence="10 11" key="1">
    <citation type="submission" date="2014-08" db="EMBL/GenBank/DDBJ databases">
        <title>Genomic and Phenotypic Diversity of Colwellia psychrerythraea strains from Disparate Marine Basins.</title>
        <authorList>
            <person name="Techtmann S.M."/>
            <person name="Stelling S.C."/>
            <person name="Utturkar S.M."/>
            <person name="Alshibli N."/>
            <person name="Harris A."/>
            <person name="Brown S.D."/>
            <person name="Hazen T.C."/>
        </authorList>
    </citation>
    <scope>NUCLEOTIDE SEQUENCE [LARGE SCALE GENOMIC DNA]</scope>
    <source>
        <strain evidence="10 11">GAB14E</strain>
    </source>
</reference>
<organism evidence="10 11">
    <name type="scientific">Colwellia psychrerythraea</name>
    <name type="common">Vibrio psychroerythus</name>
    <dbReference type="NCBI Taxonomy" id="28229"/>
    <lineage>
        <taxon>Bacteria</taxon>
        <taxon>Pseudomonadati</taxon>
        <taxon>Pseudomonadota</taxon>
        <taxon>Gammaproteobacteria</taxon>
        <taxon>Alteromonadales</taxon>
        <taxon>Colwelliaceae</taxon>
        <taxon>Colwellia</taxon>
    </lineage>
</organism>